<protein>
    <submittedName>
        <fullName evidence="1">Uncharacterized protein</fullName>
    </submittedName>
</protein>
<sequence>MGLVWQYGVWYGVGKQLGAYRPPSAQA</sequence>
<keyword evidence="2" id="KW-1185">Reference proteome</keyword>
<dbReference type="AlphaFoldDB" id="A0A834U134"/>
<dbReference type="EMBL" id="JAAIUW010000005">
    <property type="protein sequence ID" value="KAF7829870.1"/>
    <property type="molecule type" value="Genomic_DNA"/>
</dbReference>
<dbReference type="Proteomes" id="UP000634136">
    <property type="component" value="Unassembled WGS sequence"/>
</dbReference>
<gene>
    <name evidence="1" type="ORF">G2W53_012203</name>
</gene>
<evidence type="ECO:0000313" key="2">
    <source>
        <dbReference type="Proteomes" id="UP000634136"/>
    </source>
</evidence>
<evidence type="ECO:0000313" key="1">
    <source>
        <dbReference type="EMBL" id="KAF7829870.1"/>
    </source>
</evidence>
<reference evidence="1" key="1">
    <citation type="submission" date="2020-09" db="EMBL/GenBank/DDBJ databases">
        <title>Genome-Enabled Discovery of Anthraquinone Biosynthesis in Senna tora.</title>
        <authorList>
            <person name="Kang S.-H."/>
            <person name="Pandey R.P."/>
            <person name="Lee C.-M."/>
            <person name="Sim J.-S."/>
            <person name="Jeong J.-T."/>
            <person name="Choi B.-S."/>
            <person name="Jung M."/>
            <person name="Ginzburg D."/>
            <person name="Zhao K."/>
            <person name="Won S.Y."/>
            <person name="Oh T.-J."/>
            <person name="Yu Y."/>
            <person name="Kim N.-H."/>
            <person name="Lee O.R."/>
            <person name="Lee T.-H."/>
            <person name="Bashyal P."/>
            <person name="Kim T.-S."/>
            <person name="Lee W.-H."/>
            <person name="Kawkins C."/>
            <person name="Kim C.-K."/>
            <person name="Kim J.S."/>
            <person name="Ahn B.O."/>
            <person name="Rhee S.Y."/>
            <person name="Sohng J.K."/>
        </authorList>
    </citation>
    <scope>NUCLEOTIDE SEQUENCE</scope>
    <source>
        <tissue evidence="1">Leaf</tissue>
    </source>
</reference>
<comment type="caution">
    <text evidence="1">The sequence shown here is derived from an EMBL/GenBank/DDBJ whole genome shotgun (WGS) entry which is preliminary data.</text>
</comment>
<accession>A0A834U134</accession>
<proteinExistence type="predicted"/>
<organism evidence="1 2">
    <name type="scientific">Senna tora</name>
    <dbReference type="NCBI Taxonomy" id="362788"/>
    <lineage>
        <taxon>Eukaryota</taxon>
        <taxon>Viridiplantae</taxon>
        <taxon>Streptophyta</taxon>
        <taxon>Embryophyta</taxon>
        <taxon>Tracheophyta</taxon>
        <taxon>Spermatophyta</taxon>
        <taxon>Magnoliopsida</taxon>
        <taxon>eudicotyledons</taxon>
        <taxon>Gunneridae</taxon>
        <taxon>Pentapetalae</taxon>
        <taxon>rosids</taxon>
        <taxon>fabids</taxon>
        <taxon>Fabales</taxon>
        <taxon>Fabaceae</taxon>
        <taxon>Caesalpinioideae</taxon>
        <taxon>Cassia clade</taxon>
        <taxon>Senna</taxon>
    </lineage>
</organism>
<name>A0A834U134_9FABA</name>